<dbReference type="InterPro" id="IPR051677">
    <property type="entry name" value="AfsR-DnrI-RedD_regulator"/>
</dbReference>
<feature type="domain" description="Bacterial transcriptional activator" evidence="1">
    <location>
        <begin position="95"/>
        <end position="232"/>
    </location>
</feature>
<dbReference type="PANTHER" id="PTHR35807">
    <property type="entry name" value="TRANSCRIPTIONAL REGULATOR REDD-RELATED"/>
    <property type="match status" value="1"/>
</dbReference>
<feature type="non-terminal residue" evidence="2">
    <location>
        <position position="377"/>
    </location>
</feature>
<dbReference type="AlphaFoldDB" id="A0AAE5C7U4"/>
<dbReference type="Pfam" id="PF03704">
    <property type="entry name" value="BTAD"/>
    <property type="match status" value="1"/>
</dbReference>
<dbReference type="InterPro" id="IPR041664">
    <property type="entry name" value="AAA_16"/>
</dbReference>
<dbReference type="SUPFAM" id="SSF48452">
    <property type="entry name" value="TPR-like"/>
    <property type="match status" value="1"/>
</dbReference>
<dbReference type="SMART" id="SM01043">
    <property type="entry name" value="BTAD"/>
    <property type="match status" value="1"/>
</dbReference>
<dbReference type="InterPro" id="IPR011990">
    <property type="entry name" value="TPR-like_helical_dom_sf"/>
</dbReference>
<name>A0AAE5C7U4_9BACT</name>
<evidence type="ECO:0000259" key="1">
    <source>
        <dbReference type="SMART" id="SM01043"/>
    </source>
</evidence>
<dbReference type="InterPro" id="IPR027417">
    <property type="entry name" value="P-loop_NTPase"/>
</dbReference>
<dbReference type="InterPro" id="IPR005158">
    <property type="entry name" value="BTAD"/>
</dbReference>
<comment type="caution">
    <text evidence="2">The sequence shown here is derived from an EMBL/GenBank/DDBJ whole genome shotgun (WGS) entry which is preliminary data.</text>
</comment>
<dbReference type="EMBL" id="JAACAK010000016">
    <property type="protein sequence ID" value="NIR73846.1"/>
    <property type="molecule type" value="Genomic_DNA"/>
</dbReference>
<gene>
    <name evidence="2" type="ORF">GWO12_01835</name>
</gene>
<organism evidence="2 3">
    <name type="scientific">Candidatus Kutchimonas denitrificans</name>
    <dbReference type="NCBI Taxonomy" id="3056748"/>
    <lineage>
        <taxon>Bacteria</taxon>
        <taxon>Pseudomonadati</taxon>
        <taxon>Gemmatimonadota</taxon>
        <taxon>Gemmatimonadia</taxon>
        <taxon>Candidatus Palauibacterales</taxon>
        <taxon>Candidatus Palauibacteraceae</taxon>
        <taxon>Candidatus Kutchimonas</taxon>
    </lineage>
</organism>
<dbReference type="Proteomes" id="UP000702544">
    <property type="component" value="Unassembled WGS sequence"/>
</dbReference>
<proteinExistence type="predicted"/>
<evidence type="ECO:0000313" key="3">
    <source>
        <dbReference type="Proteomes" id="UP000702544"/>
    </source>
</evidence>
<reference evidence="2 3" key="1">
    <citation type="submission" date="2020-01" db="EMBL/GenBank/DDBJ databases">
        <title>Genomes assembled from Gulf of Kutch pelagic sediment metagenomes.</title>
        <authorList>
            <person name="Chandrashekar M."/>
            <person name="Mahajan M.S."/>
            <person name="Dave K.J."/>
            <person name="Vatsa P."/>
            <person name="Nathani N.M."/>
        </authorList>
    </citation>
    <scope>NUCLEOTIDE SEQUENCE [LARGE SCALE GENOMIC DNA]</scope>
    <source>
        <strain evidence="2">KS3-K002</strain>
    </source>
</reference>
<dbReference type="Pfam" id="PF13191">
    <property type="entry name" value="AAA_16"/>
    <property type="match status" value="1"/>
</dbReference>
<sequence>MYELRCLGEATLRTSGGELVHFRSRKHLALLIYLALNADRAHRRERLASMLWSDSDEPRARHSLSQALYAVRRLLEGSVRIEGDDLEIDTNGLYVDVLELERHLDRGQPADAADLFRGDFLEGFWVRGARGYEQWVFHERARLSALARDALRQAIKTAHDRCDWTDVRSRAERLVGLEPFDEQAYAELMRALWMLGDRAAALDRYEGLKRILADELQASPSKETEALAQRIRQRPVRGGWNSRSLLREPDSALFVDPPFVGRKHELSVLAQQWRIVATGESRTVALVGSAGIGKTRLATEFIKSLELEDVTVLRGRCYEAEQSLPYGPIAEALRQSLDKLDLSDVNPLWLAELARIVPEVHEILENLPSPPEQDAEK</sequence>
<dbReference type="Gene3D" id="3.40.50.300">
    <property type="entry name" value="P-loop containing nucleotide triphosphate hydrolases"/>
    <property type="match status" value="1"/>
</dbReference>
<dbReference type="SUPFAM" id="SSF52540">
    <property type="entry name" value="P-loop containing nucleoside triphosphate hydrolases"/>
    <property type="match status" value="1"/>
</dbReference>
<evidence type="ECO:0000313" key="2">
    <source>
        <dbReference type="EMBL" id="NIR73846.1"/>
    </source>
</evidence>
<dbReference type="Gene3D" id="1.10.10.10">
    <property type="entry name" value="Winged helix-like DNA-binding domain superfamily/Winged helix DNA-binding domain"/>
    <property type="match status" value="1"/>
</dbReference>
<dbReference type="Gene3D" id="1.25.40.10">
    <property type="entry name" value="Tetratricopeptide repeat domain"/>
    <property type="match status" value="1"/>
</dbReference>
<protein>
    <submittedName>
        <fullName evidence="2">AAA family ATPase</fullName>
    </submittedName>
</protein>
<dbReference type="InterPro" id="IPR036388">
    <property type="entry name" value="WH-like_DNA-bd_sf"/>
</dbReference>
<accession>A0AAE5C7U4</accession>